<dbReference type="InterPro" id="IPR007530">
    <property type="entry name" value="Aminoglycoside_adenylylTfrase"/>
</dbReference>
<dbReference type="RefSeq" id="WP_027448746.1">
    <property type="nucleotide sequence ID" value="NZ_AVPF01000035.1"/>
</dbReference>
<dbReference type="STRING" id="1385511.GCA_000425225_02282"/>
<reference evidence="1 2" key="1">
    <citation type="submission" date="2013-08" db="EMBL/GenBank/DDBJ databases">
        <authorList>
            <person name="Huang J."/>
            <person name="Wang G."/>
        </authorList>
    </citation>
    <scope>NUCLEOTIDE SEQUENCE [LARGE SCALE GENOMIC DNA]</scope>
    <source>
        <strain evidence="1 2">BH030004</strain>
    </source>
</reference>
<proteinExistence type="predicted"/>
<protein>
    <recommendedName>
        <fullName evidence="3">Oxalate:formate antiporter</fullName>
    </recommendedName>
</protein>
<dbReference type="Gene3D" id="3.30.460.10">
    <property type="entry name" value="Beta Polymerase, domain 2"/>
    <property type="match status" value="1"/>
</dbReference>
<sequence>MTALPIHQSFVDNVIEKTKQDPRIVGVAMGGSWVFGNMDEYSDLDFVIVYDPHYKEEVMTNRDSFADEFGELLSSFTGEHVGEPRLLVCLYNDPLLHVDYKFITPDELSDRIEDPAILWERDNTLSQVIEQTKASFPYPDYQYIEDRFWPWIHYCAVKLGRGEIFELLGTIHFFMDRIIGPMVKIKNGYKPNGTRHLEKQAGEYYERLVASAPAHNEKDCAVALLTIVGLYEELKEELMDETIQRNDPTKQVCEAYLKSITDKILQ</sequence>
<gene>
    <name evidence="1" type="ORF">N783_13150</name>
</gene>
<dbReference type="SUPFAM" id="SSF81301">
    <property type="entry name" value="Nucleotidyltransferase"/>
    <property type="match status" value="1"/>
</dbReference>
<accession>A0A0A5G475</accession>
<dbReference type="Gene3D" id="1.20.120.330">
    <property type="entry name" value="Nucleotidyltransferases domain 2"/>
    <property type="match status" value="1"/>
</dbReference>
<name>A0A0A5G475_9BACI</name>
<dbReference type="eggNOG" id="COG1708">
    <property type="taxonomic scope" value="Bacteria"/>
</dbReference>
<dbReference type="Pfam" id="PF04439">
    <property type="entry name" value="Adenyl_transf"/>
    <property type="match status" value="1"/>
</dbReference>
<comment type="caution">
    <text evidence="1">The sequence shown here is derived from an EMBL/GenBank/DDBJ whole genome shotgun (WGS) entry which is preliminary data.</text>
</comment>
<dbReference type="OrthoDB" id="2427280at2"/>
<keyword evidence="2" id="KW-1185">Reference proteome</keyword>
<evidence type="ECO:0008006" key="3">
    <source>
        <dbReference type="Google" id="ProtNLM"/>
    </source>
</evidence>
<dbReference type="AlphaFoldDB" id="A0A0A5G475"/>
<dbReference type="InterPro" id="IPR043519">
    <property type="entry name" value="NT_sf"/>
</dbReference>
<evidence type="ECO:0000313" key="1">
    <source>
        <dbReference type="EMBL" id="KGX85933.1"/>
    </source>
</evidence>
<evidence type="ECO:0000313" key="2">
    <source>
        <dbReference type="Proteomes" id="UP000030403"/>
    </source>
</evidence>
<dbReference type="Proteomes" id="UP000030403">
    <property type="component" value="Unassembled WGS sequence"/>
</dbReference>
<organism evidence="1 2">
    <name type="scientific">Pontibacillus marinus BH030004 = DSM 16465</name>
    <dbReference type="NCBI Taxonomy" id="1385511"/>
    <lineage>
        <taxon>Bacteria</taxon>
        <taxon>Bacillati</taxon>
        <taxon>Bacillota</taxon>
        <taxon>Bacilli</taxon>
        <taxon>Bacillales</taxon>
        <taxon>Bacillaceae</taxon>
        <taxon>Pontibacillus</taxon>
    </lineage>
</organism>
<dbReference type="EMBL" id="AVPF01000035">
    <property type="protein sequence ID" value="KGX85933.1"/>
    <property type="molecule type" value="Genomic_DNA"/>
</dbReference>